<dbReference type="RefSeq" id="WP_161862412.1">
    <property type="nucleotide sequence ID" value="NZ_CP046620.1"/>
</dbReference>
<evidence type="ECO:0000313" key="3">
    <source>
        <dbReference type="Proteomes" id="UP000464495"/>
    </source>
</evidence>
<dbReference type="SUPFAM" id="SSF159894">
    <property type="entry name" value="YgaC/TfoX-N like"/>
    <property type="match status" value="1"/>
</dbReference>
<dbReference type="GO" id="GO:0032259">
    <property type="term" value="P:methylation"/>
    <property type="evidence" value="ECO:0007669"/>
    <property type="project" value="UniProtKB-KW"/>
</dbReference>
<reference evidence="2 3" key="1">
    <citation type="submission" date="2019-12" db="EMBL/GenBank/DDBJ databases">
        <title>Complete genome sequence of Algicella marina strain 9Alg 56(T) isolated from the red alga Tichocarpus crinitus.</title>
        <authorList>
            <person name="Kim S.-G."/>
            <person name="Nedashkovskaya O.I."/>
        </authorList>
    </citation>
    <scope>NUCLEOTIDE SEQUENCE [LARGE SCALE GENOMIC DNA]</scope>
    <source>
        <strain evidence="2 3">9Alg 56</strain>
    </source>
</reference>
<keyword evidence="2" id="KW-0808">Transferase</keyword>
<dbReference type="GO" id="GO:0008168">
    <property type="term" value="F:methyltransferase activity"/>
    <property type="evidence" value="ECO:0007669"/>
    <property type="project" value="UniProtKB-KW"/>
</dbReference>
<accession>A0A6P1SYU3</accession>
<feature type="domain" description="TfoX N-terminal" evidence="1">
    <location>
        <begin position="13"/>
        <end position="103"/>
    </location>
</feature>
<keyword evidence="3" id="KW-1185">Reference proteome</keyword>
<proteinExistence type="predicted"/>
<dbReference type="Proteomes" id="UP000464495">
    <property type="component" value="Chromosome"/>
</dbReference>
<keyword evidence="2" id="KW-0489">Methyltransferase</keyword>
<dbReference type="Gene3D" id="3.30.1460.30">
    <property type="entry name" value="YgaC/TfoX-N like chaperone"/>
    <property type="match status" value="1"/>
</dbReference>
<gene>
    <name evidence="2" type="ORF">GO499_12060</name>
</gene>
<sequence length="123" mass="13202">MAVDEALNTRLREALAGLPDLREQKMMGGTCFMVNGHMVAGAHREKDGRRRLMFRVGRENGVEAAAIGGGEAAVMGGRVMSGIYFLDAEELSEEAFTAWRELAVGNVLAPKTIDGGCSFAELL</sequence>
<organism evidence="2 3">
    <name type="scientific">Algicella marina</name>
    <dbReference type="NCBI Taxonomy" id="2683284"/>
    <lineage>
        <taxon>Bacteria</taxon>
        <taxon>Pseudomonadati</taxon>
        <taxon>Pseudomonadota</taxon>
        <taxon>Alphaproteobacteria</taxon>
        <taxon>Rhodobacterales</taxon>
        <taxon>Paracoccaceae</taxon>
        <taxon>Algicella</taxon>
    </lineage>
</organism>
<name>A0A6P1SYU3_9RHOB</name>
<protein>
    <submittedName>
        <fullName evidence="2">RNA methyltransferase</fullName>
    </submittedName>
</protein>
<evidence type="ECO:0000259" key="1">
    <source>
        <dbReference type="Pfam" id="PF04993"/>
    </source>
</evidence>
<dbReference type="EMBL" id="CP046620">
    <property type="protein sequence ID" value="QHQ35854.1"/>
    <property type="molecule type" value="Genomic_DNA"/>
</dbReference>
<evidence type="ECO:0000313" key="2">
    <source>
        <dbReference type="EMBL" id="QHQ35854.1"/>
    </source>
</evidence>
<dbReference type="AlphaFoldDB" id="A0A6P1SYU3"/>
<dbReference type="Pfam" id="PF04993">
    <property type="entry name" value="TfoX_N"/>
    <property type="match status" value="1"/>
</dbReference>
<dbReference type="KEGG" id="amaq:GO499_12060"/>
<dbReference type="InterPro" id="IPR007076">
    <property type="entry name" value="TfoX_N"/>
</dbReference>